<accession>D9XDK3</accession>
<organism evidence="2 3">
    <name type="scientific">Streptomyces viridochromogenes (strain DSM 40736 / JCM 4977 / BCRC 1201 / Tue 494)</name>
    <dbReference type="NCBI Taxonomy" id="591159"/>
    <lineage>
        <taxon>Bacteria</taxon>
        <taxon>Bacillati</taxon>
        <taxon>Actinomycetota</taxon>
        <taxon>Actinomycetes</taxon>
        <taxon>Kitasatosporales</taxon>
        <taxon>Streptomycetaceae</taxon>
        <taxon>Streptomyces</taxon>
    </lineage>
</organism>
<gene>
    <name evidence="2" type="ORF">SSQG_00900</name>
</gene>
<proteinExistence type="predicted"/>
<sequence length="1397" mass="149614">MEQQVRRLRRPGGHVMIKQTLVWTLLPDPAAPQTATGTTQLSLVLSIRLSNDEGSPPGTAVLPLSHYTQIAAFPTLGFQPLTVIVKKADNTSITPVATLVDDPPDPALWQALFPGSLLVEPFVFAQHTMTDAIESYPAARVAAALSDVYTRFLAGAVDAAVREPEAYPHGSSDGPRDAPGRETVQRLVRRVGAPDRSDPDNEALRRELLRTGAVEDDDARDAEGWARLAEFHSPMAPTTRGLTRTGPGTPSPHEFHALLAALADHPTLMVPLGLVRRLTVSLPTDLNGQVTIQALPHQLQFIQNYRPRTRCFARNGKLTLARPDGTPGSLFLPLNDSGVYTPIDVDLDAGGLALQNYAQALRSLPRDEAPPEIKPPALRSAGIFVAEANRQVTFQNLLDVVADIDKDLRNGGEGDAKTLDASTVQQGIRVDVHDAGSNRWYPLCRREGKYTVDHYGTLPIKDEGCVTDAVSRGADADGNDKGRLTQAVLRWNNWSLVVEPRGRTVGVDGHVTDPGPQTTPALPFAAVVDCPDNTLPALRFGRTYRFRARLVDLAGRSTPFTTTPTAGEPATVPLRFSRYEPVPAPVMVLRRPVTAGESPVDLVVRTDNADPAAPVAGPTCERHLLAPKASVELAERHGVLDLAAGHRPDPAVHALLTKYDGGRITGTPDPSAGGSPYKDADTIELPWLPDPLCRGAALRGVPGTPELLTTWPAGGSGWYQRLPMRLVVEAGSMGSTQSTAVADPATRTIRVKLHPAASFPAVLSSMLAPGDEDLLGQWRWYTERVRAAREPDGDSDDGRDSGKGTGDDTRTGPATTARTEGAESDVHELLADAANTAPEQFGPAGTSEPVDEIPALSAADHEAALRAVLAGRIGQLTPTTGLTMVHAVRCPVTPPAFTGPRVLREPAQTVYALDEAAMAVHGASTLTVHTQASWTEYSDLTGDRLVKSAASAVLRPETDSLGAPGGPALKSMPFRSRHDPGDTRHRVITYTPVGASRFVPYFTQRRTVVLNGTTPAQVARAFVPGTVVVRAAVPALNADNTPAAPGVTYRVGADVTVDDDKGEVSRIADGAIANGASVEVSYVVPPVTRTGPPVTLHVPSTVRPPAPVVHSVVPAFAWQRTTAGNTTTSIRNEGTVRVHLKRPWYLTGEGELLGIRVVDATTSIDPSVQKWATAWGRDPVREKGDAPVMAYPTPANLDEHAVDVHLDQGHALGFPVDYDQQRRLWYADVRFRGNTLYQPFVHLMVVRLQPDSLTAPEDLRASPVVDAGWVQLPAYRRTKIVVGGTAAGSPVKVSVVAPEPPRGLDGLTSEFTVCVQFRSPLVPDDAGWLDLDTAPPVPMNRESVSGPIGVWTRDVALPAAVGSRPMRVVVREYDVLPDSPEPGRTTRRISYLDTIPI</sequence>
<dbReference type="Proteomes" id="UP000004184">
    <property type="component" value="Unassembled WGS sequence"/>
</dbReference>
<protein>
    <submittedName>
        <fullName evidence="2">Uncharacterized protein</fullName>
    </submittedName>
</protein>
<dbReference type="EMBL" id="GG657757">
    <property type="protein sequence ID" value="EFL30382.1"/>
    <property type="molecule type" value="Genomic_DNA"/>
</dbReference>
<feature type="region of interest" description="Disordered" evidence="1">
    <location>
        <begin position="957"/>
        <end position="983"/>
    </location>
</feature>
<feature type="region of interest" description="Disordered" evidence="1">
    <location>
        <begin position="786"/>
        <end position="824"/>
    </location>
</feature>
<feature type="compositionally biased region" description="Basic and acidic residues" evidence="1">
    <location>
        <begin position="786"/>
        <end position="810"/>
    </location>
</feature>
<dbReference type="STRING" id="591159.SSQG_00900"/>
<name>D9XDK3_STRVT</name>
<evidence type="ECO:0000313" key="3">
    <source>
        <dbReference type="Proteomes" id="UP000004184"/>
    </source>
</evidence>
<evidence type="ECO:0000313" key="2">
    <source>
        <dbReference type="EMBL" id="EFL30382.1"/>
    </source>
</evidence>
<reference evidence="3" key="1">
    <citation type="submission" date="2009-02" db="EMBL/GenBank/DDBJ databases">
        <title>Annotation of Streptomyces viridochromogenes strain DSM 40736.</title>
        <authorList>
            <consortium name="The Broad Institute Genome Sequencing Platform"/>
            <consortium name="Broad Institute Microbial Sequencing Center"/>
            <person name="Fischbach M."/>
            <person name="Godfrey P."/>
            <person name="Ward D."/>
            <person name="Young S."/>
            <person name="Zeng Q."/>
            <person name="Koehrsen M."/>
            <person name="Alvarado L."/>
            <person name="Berlin A.M."/>
            <person name="Bochicchio J."/>
            <person name="Borenstein D."/>
            <person name="Chapman S.B."/>
            <person name="Chen Z."/>
            <person name="Engels R."/>
            <person name="Freedman E."/>
            <person name="Gellesch M."/>
            <person name="Goldberg J."/>
            <person name="Griggs A."/>
            <person name="Gujja S."/>
            <person name="Heilman E.R."/>
            <person name="Heiman D.I."/>
            <person name="Hepburn T.A."/>
            <person name="Howarth C."/>
            <person name="Jen D."/>
            <person name="Larson L."/>
            <person name="Lewis B."/>
            <person name="Mehta T."/>
            <person name="Park D."/>
            <person name="Pearson M."/>
            <person name="Richards J."/>
            <person name="Roberts A."/>
            <person name="Saif S."/>
            <person name="Shea T.D."/>
            <person name="Shenoy N."/>
            <person name="Sisk P."/>
            <person name="Stolte C."/>
            <person name="Sykes S.N."/>
            <person name="Thomson T."/>
            <person name="Walk T."/>
            <person name="White J."/>
            <person name="Yandava C."/>
            <person name="Straight P."/>
            <person name="Clardy J."/>
            <person name="Hung D."/>
            <person name="Kolter R."/>
            <person name="Mekalanos J."/>
            <person name="Walker S."/>
            <person name="Walsh C.T."/>
            <person name="Wieland-Brown L.C."/>
            <person name="Haas B."/>
            <person name="Nusbaum C."/>
            <person name="Birren B."/>
        </authorList>
    </citation>
    <scope>NUCLEOTIDE SEQUENCE [LARGE SCALE GENOMIC DNA]</scope>
    <source>
        <strain evidence="3">DSM 40736 / JCM 4977 / BCRC 1201 / Tue 494</strain>
    </source>
</reference>
<evidence type="ECO:0000256" key="1">
    <source>
        <dbReference type="SAM" id="MobiDB-lite"/>
    </source>
</evidence>
<dbReference type="HOGENOM" id="CLU_005209_0_0_11"/>
<dbReference type="eggNOG" id="ENOG502Z964">
    <property type="taxonomic scope" value="Bacteria"/>
</dbReference>
<keyword evidence="3" id="KW-1185">Reference proteome</keyword>